<evidence type="ECO:0000256" key="4">
    <source>
        <dbReference type="ARBA" id="ARBA00012944"/>
    </source>
</evidence>
<evidence type="ECO:0000256" key="14">
    <source>
        <dbReference type="ARBA" id="ARBA00023128"/>
    </source>
</evidence>
<sequence>MIMNMYLLFPIFMFLVACMVYVSNRKHLLITLLSLEYLMLSLFMLMFMYLMKNHLEMYFVMMFLVFSVCEGALGLSILVSMIRTHGNNYFQSFNSLMC</sequence>
<dbReference type="GO" id="GO:0008137">
    <property type="term" value="F:NADH dehydrogenase (ubiquinone) activity"/>
    <property type="evidence" value="ECO:0007669"/>
    <property type="project" value="UniProtKB-EC"/>
</dbReference>
<dbReference type="EMBL" id="MN161588">
    <property type="protein sequence ID" value="QIH95786.1"/>
    <property type="molecule type" value="Genomic_DNA"/>
</dbReference>
<evidence type="ECO:0000256" key="1">
    <source>
        <dbReference type="ARBA" id="ARBA00003257"/>
    </source>
</evidence>
<protein>
    <recommendedName>
        <fullName evidence="5 17">NADH-ubiquinone oxidoreductase chain 4L</fullName>
        <ecNumber evidence="4 17">7.1.1.2</ecNumber>
    </recommendedName>
</protein>
<dbReference type="GO" id="GO:0042773">
    <property type="term" value="P:ATP synthesis coupled electron transport"/>
    <property type="evidence" value="ECO:0007669"/>
    <property type="project" value="UniProtKB-UniRule"/>
</dbReference>
<geneLocation type="mitochondrion" evidence="18"/>
<evidence type="ECO:0000256" key="5">
    <source>
        <dbReference type="ARBA" id="ARBA00016612"/>
    </source>
</evidence>
<keyword evidence="12 17" id="KW-0520">NAD</keyword>
<name>A0A6G7GBM9_9DIPT</name>
<reference evidence="18" key="2">
    <citation type="journal article" date="2020" name="Int. J. Biol. Macromol.">
        <title>Five mitochondrial genomes of black fungus gnats (Sciaridae) and their phylogenetic implications.</title>
        <authorList>
            <person name="Miao X."/>
            <person name="Huang J."/>
            <person name="Menzel F."/>
            <person name="Wang Q."/>
            <person name="Wei Q."/>
            <person name="Lin X.-L."/>
            <person name="Wu H."/>
        </authorList>
    </citation>
    <scope>NUCLEOTIDE SEQUENCE</scope>
</reference>
<evidence type="ECO:0000256" key="17">
    <source>
        <dbReference type="RuleBase" id="RU004419"/>
    </source>
</evidence>
<dbReference type="GeneID" id="54101216"/>
<comment type="function">
    <text evidence="1">Core subunit of the mitochondrial membrane respiratory chain NADH dehydrogenase (Complex I) that is believed to belong to the minimal assembly required for catalysis. Complex I functions in the transfer of electrons from NADH to the respiratory chain. The immediate electron acceptor for the enzyme is believed to be ubiquinone.</text>
</comment>
<keyword evidence="13 17" id="KW-0830">Ubiquinone</keyword>
<comment type="function">
    <text evidence="17">Core subunit of the mitochondrial membrane respiratory chain NADH dehydrogenase (Complex I) which catalyzes electron transfer from NADH through the respiratory chain, using ubiquinone as an electron acceptor.</text>
</comment>
<comment type="subcellular location">
    <subcellularLocation>
        <location evidence="17">Mitochondrion inner membrane</location>
        <topology evidence="17">Multi-pass membrane protein</topology>
    </subcellularLocation>
    <subcellularLocation>
        <location evidence="2">Mitochondrion membrane</location>
        <topology evidence="2">Multi-pass membrane protein</topology>
    </subcellularLocation>
</comment>
<keyword evidence="8 17" id="KW-0812">Transmembrane</keyword>
<evidence type="ECO:0000256" key="10">
    <source>
        <dbReference type="ARBA" id="ARBA00022982"/>
    </source>
</evidence>
<keyword evidence="11 17" id="KW-1133">Transmembrane helix</keyword>
<dbReference type="Gene3D" id="1.10.287.3510">
    <property type="match status" value="1"/>
</dbReference>
<evidence type="ECO:0000256" key="12">
    <source>
        <dbReference type="ARBA" id="ARBA00023027"/>
    </source>
</evidence>
<evidence type="ECO:0000256" key="16">
    <source>
        <dbReference type="ARBA" id="ARBA00049551"/>
    </source>
</evidence>
<evidence type="ECO:0000256" key="8">
    <source>
        <dbReference type="ARBA" id="ARBA00022692"/>
    </source>
</evidence>
<keyword evidence="14 17" id="KW-0496">Mitochondrion</keyword>
<dbReference type="Pfam" id="PF00420">
    <property type="entry name" value="Oxidored_q2"/>
    <property type="match status" value="1"/>
</dbReference>
<reference evidence="18" key="1">
    <citation type="submission" date="2019-07" db="EMBL/GenBank/DDBJ databases">
        <authorList>
            <person name="Miao X.-Q."/>
        </authorList>
    </citation>
    <scope>NUCLEOTIDE SEQUENCE</scope>
</reference>
<evidence type="ECO:0000313" key="18">
    <source>
        <dbReference type="EMBL" id="QIH95786.1"/>
    </source>
</evidence>
<evidence type="ECO:0000256" key="11">
    <source>
        <dbReference type="ARBA" id="ARBA00022989"/>
    </source>
</evidence>
<accession>A0A6G7GBM9</accession>
<keyword evidence="9 17" id="KW-1278">Translocase</keyword>
<feature type="transmembrane region" description="Helical" evidence="17">
    <location>
        <begin position="29"/>
        <end position="51"/>
    </location>
</feature>
<evidence type="ECO:0000256" key="13">
    <source>
        <dbReference type="ARBA" id="ARBA00023075"/>
    </source>
</evidence>
<evidence type="ECO:0000256" key="2">
    <source>
        <dbReference type="ARBA" id="ARBA00004225"/>
    </source>
</evidence>
<evidence type="ECO:0000256" key="15">
    <source>
        <dbReference type="ARBA" id="ARBA00023136"/>
    </source>
</evidence>
<evidence type="ECO:0000256" key="9">
    <source>
        <dbReference type="ARBA" id="ARBA00022967"/>
    </source>
</evidence>
<dbReference type="CTD" id="4539"/>
<keyword evidence="6 17" id="KW-0813">Transport</keyword>
<dbReference type="InterPro" id="IPR039428">
    <property type="entry name" value="NUOK/Mnh_C1-like"/>
</dbReference>
<dbReference type="RefSeq" id="YP_009745928.1">
    <property type="nucleotide sequence ID" value="NC_046768.1"/>
</dbReference>
<comment type="catalytic activity">
    <reaction evidence="16 17">
        <text>a ubiquinone + NADH + 5 H(+)(in) = a ubiquinol + NAD(+) + 4 H(+)(out)</text>
        <dbReference type="Rhea" id="RHEA:29091"/>
        <dbReference type="Rhea" id="RHEA-COMP:9565"/>
        <dbReference type="Rhea" id="RHEA-COMP:9566"/>
        <dbReference type="ChEBI" id="CHEBI:15378"/>
        <dbReference type="ChEBI" id="CHEBI:16389"/>
        <dbReference type="ChEBI" id="CHEBI:17976"/>
        <dbReference type="ChEBI" id="CHEBI:57540"/>
        <dbReference type="ChEBI" id="CHEBI:57945"/>
        <dbReference type="EC" id="7.1.1.2"/>
    </reaction>
</comment>
<dbReference type="AlphaFoldDB" id="A0A6G7GBM9"/>
<dbReference type="InterPro" id="IPR001133">
    <property type="entry name" value="NADH_UbQ_OxRdtase_chain4L/K"/>
</dbReference>
<evidence type="ECO:0000256" key="6">
    <source>
        <dbReference type="ARBA" id="ARBA00022448"/>
    </source>
</evidence>
<dbReference type="GO" id="GO:0016651">
    <property type="term" value="F:oxidoreductase activity, acting on NAD(P)H"/>
    <property type="evidence" value="ECO:0007669"/>
    <property type="project" value="InterPro"/>
</dbReference>
<dbReference type="GO" id="GO:0030964">
    <property type="term" value="C:NADH dehydrogenase complex"/>
    <property type="evidence" value="ECO:0007669"/>
    <property type="project" value="TreeGrafter"/>
</dbReference>
<evidence type="ECO:0000256" key="7">
    <source>
        <dbReference type="ARBA" id="ARBA00022660"/>
    </source>
</evidence>
<evidence type="ECO:0000256" key="3">
    <source>
        <dbReference type="ARBA" id="ARBA00010519"/>
    </source>
</evidence>
<comment type="similarity">
    <text evidence="3 17">Belongs to the complex I subunit 4L family.</text>
</comment>
<keyword evidence="15 17" id="KW-0472">Membrane</keyword>
<organism evidence="18">
    <name type="scientific">Dolichosciara megumiae</name>
    <dbReference type="NCBI Taxonomy" id="2715056"/>
    <lineage>
        <taxon>Eukaryota</taxon>
        <taxon>Metazoa</taxon>
        <taxon>Ecdysozoa</taxon>
        <taxon>Arthropoda</taxon>
        <taxon>Hexapoda</taxon>
        <taxon>Insecta</taxon>
        <taxon>Pterygota</taxon>
        <taxon>Neoptera</taxon>
        <taxon>Endopterygota</taxon>
        <taxon>Diptera</taxon>
        <taxon>Nematocera</taxon>
        <taxon>Sciaroidea</taxon>
        <taxon>Sciaridae</taxon>
        <taxon>Dolichosciara</taxon>
    </lineage>
</organism>
<proteinExistence type="inferred from homology"/>
<dbReference type="PANTHER" id="PTHR11434">
    <property type="entry name" value="NADH-UBIQUINONE OXIDOREDUCTASE SUBUNIT ND4L"/>
    <property type="match status" value="1"/>
</dbReference>
<feature type="transmembrane region" description="Helical" evidence="17">
    <location>
        <begin position="6"/>
        <end position="22"/>
    </location>
</feature>
<gene>
    <name evidence="18" type="primary">ND4L</name>
</gene>
<keyword evidence="10 17" id="KW-0249">Electron transport</keyword>
<dbReference type="EC" id="7.1.1.2" evidence="4 17"/>
<dbReference type="PANTHER" id="PTHR11434:SF0">
    <property type="entry name" value="NADH-UBIQUINONE OXIDOREDUCTASE CHAIN 4L"/>
    <property type="match status" value="1"/>
</dbReference>
<feature type="transmembrane region" description="Helical" evidence="17">
    <location>
        <begin position="57"/>
        <end position="82"/>
    </location>
</feature>
<dbReference type="GO" id="GO:0005743">
    <property type="term" value="C:mitochondrial inner membrane"/>
    <property type="evidence" value="ECO:0007669"/>
    <property type="project" value="UniProtKB-SubCell"/>
</dbReference>
<keyword evidence="17" id="KW-0999">Mitochondrion inner membrane</keyword>
<keyword evidence="7 17" id="KW-0679">Respiratory chain</keyword>